<evidence type="ECO:0000256" key="9">
    <source>
        <dbReference type="ARBA" id="ARBA00023163"/>
    </source>
</evidence>
<dbReference type="GO" id="GO:0006269">
    <property type="term" value="P:DNA replication, synthesis of primer"/>
    <property type="evidence" value="ECO:0007669"/>
    <property type="project" value="UniProtKB-KW"/>
</dbReference>
<dbReference type="Gene3D" id="3.40.1360.10">
    <property type="match status" value="1"/>
</dbReference>
<dbReference type="SUPFAM" id="SSF57783">
    <property type="entry name" value="Zinc beta-ribbon"/>
    <property type="match status" value="1"/>
</dbReference>
<keyword evidence="4" id="KW-0548">Nucleotidyltransferase</keyword>
<evidence type="ECO:0000256" key="8">
    <source>
        <dbReference type="ARBA" id="ARBA00022833"/>
    </source>
</evidence>
<dbReference type="GO" id="GO:0000428">
    <property type="term" value="C:DNA-directed RNA polymerase complex"/>
    <property type="evidence" value="ECO:0007669"/>
    <property type="project" value="UniProtKB-KW"/>
</dbReference>
<dbReference type="GO" id="GO:1990077">
    <property type="term" value="C:primosome complex"/>
    <property type="evidence" value="ECO:0007669"/>
    <property type="project" value="UniProtKB-KW"/>
</dbReference>
<keyword evidence="2" id="KW-0639">Primosome</keyword>
<dbReference type="AlphaFoldDB" id="A0A523USC1"/>
<dbReference type="CDD" id="cd01029">
    <property type="entry name" value="TOPRIM_primases"/>
    <property type="match status" value="1"/>
</dbReference>
<organism evidence="12 13">
    <name type="scientific">candidate division TA06 bacterium</name>
    <dbReference type="NCBI Taxonomy" id="2250710"/>
    <lineage>
        <taxon>Bacteria</taxon>
        <taxon>Bacteria division TA06</taxon>
    </lineage>
</organism>
<dbReference type="SMART" id="SM00493">
    <property type="entry name" value="TOPRIM"/>
    <property type="match status" value="1"/>
</dbReference>
<keyword evidence="3" id="KW-0808">Transferase</keyword>
<feature type="region of interest" description="Disordered" evidence="10">
    <location>
        <begin position="427"/>
        <end position="453"/>
    </location>
</feature>
<dbReference type="EMBL" id="SOJN01000084">
    <property type="protein sequence ID" value="TET45424.1"/>
    <property type="molecule type" value="Genomic_DNA"/>
</dbReference>
<sequence>MSCKPFREEVARANDIAEVVRDYGVALKKVGNVLQGLCPFHPDKNPSLTVYPEKRNWHCFGCGAGGDVFGFVKKMEKCSFEEALRKLAAKTGITLPNSSTAQQQEHEEKRTQEGILLATAEFYSKNLPKDVREYLTNCRGLTCSTIDENLIGYAPPSASESGLLSFLRRQDFTTRQAVEAGVLREDSSEYFLGLVTFPNLCNGKVVYLTGRGYPEKSHRKPLKDRIPMNHLFNEDAVRHKEVVIVEGEIDTLILRQAGYNVCGILGTTSFKDTWVGKFETVEKVFIALDGDDAGKRATFRLGELLQDKARIVRFPSPAKSDGAKIKDWNELFMIAYQGNIELFKKAFQNLLDQAMTILDFMIKEIPAELRGERLFDALTPVCSYLARIDPIRANQFLRYTVKPRFHLTNRDEADYEKRVKELCRAEEEMKKERAQSKTEAELPRHEMSDEQKEETLTLLKDPRLLLRVEEDLSKIGVVGEERVKVLAYLIATSRKMGVGKGLAATFKAGSSSGKSHIVRAVASLMPEEEKEEFTNLSGKALYYFGEDYLKHKLVICTEITGKLEAEYAIRNLISEPEIVSAIPLKNEKTGHQRTQKFTVKGPISYLDTTTSTKLNPQNATRVFELYLDEGEQQTKAIKNLQAEEVGPNFFDICKERDQIRRAHRNVQRLLRADIIVLIPYAGLIGFPTRDRRTRRDFPKLLNLISVIAFLHQYQREIKERNGKRYIEATLFDYRLAYDLAQETFTETLDVLDRREREILARIEEGLRARQKEFDRPIDEIEFTRNDIGAWTDKHKNHLIPFLKDLERKEYLVVVEGGLGKRILYKYSRESTERDDKCFGFTGLTTPEELGERWKENIRTSHHV</sequence>
<dbReference type="InterPro" id="IPR037068">
    <property type="entry name" value="DNA_primase_core_N_sf"/>
</dbReference>
<keyword evidence="5" id="KW-0235">DNA replication</keyword>
<dbReference type="Gene3D" id="3.90.580.10">
    <property type="entry name" value="Zinc finger, CHC2-type domain"/>
    <property type="match status" value="1"/>
</dbReference>
<evidence type="ECO:0000256" key="6">
    <source>
        <dbReference type="ARBA" id="ARBA00022723"/>
    </source>
</evidence>
<dbReference type="InterPro" id="IPR036977">
    <property type="entry name" value="DNA_primase_Znf_CHC2"/>
</dbReference>
<dbReference type="GO" id="GO:0008270">
    <property type="term" value="F:zinc ion binding"/>
    <property type="evidence" value="ECO:0007669"/>
    <property type="project" value="UniProtKB-KW"/>
</dbReference>
<dbReference type="GO" id="GO:0005737">
    <property type="term" value="C:cytoplasm"/>
    <property type="evidence" value="ECO:0007669"/>
    <property type="project" value="TreeGrafter"/>
</dbReference>
<reference evidence="12 13" key="1">
    <citation type="submission" date="2019-03" db="EMBL/GenBank/DDBJ databases">
        <title>Metabolic potential of uncultured bacteria and archaea associated with petroleum seepage in deep-sea sediments.</title>
        <authorList>
            <person name="Dong X."/>
            <person name="Hubert C."/>
        </authorList>
    </citation>
    <scope>NUCLEOTIDE SEQUENCE [LARGE SCALE GENOMIC DNA]</scope>
    <source>
        <strain evidence="12">E44_bin18</strain>
    </source>
</reference>
<dbReference type="Pfam" id="PF13155">
    <property type="entry name" value="Toprim_2"/>
    <property type="match status" value="1"/>
</dbReference>
<dbReference type="GO" id="GO:0003677">
    <property type="term" value="F:DNA binding"/>
    <property type="evidence" value="ECO:0007669"/>
    <property type="project" value="InterPro"/>
</dbReference>
<evidence type="ECO:0000256" key="3">
    <source>
        <dbReference type="ARBA" id="ARBA00022679"/>
    </source>
</evidence>
<dbReference type="GO" id="GO:0003899">
    <property type="term" value="F:DNA-directed RNA polymerase activity"/>
    <property type="evidence" value="ECO:0007669"/>
    <property type="project" value="InterPro"/>
</dbReference>
<name>A0A523USC1_UNCT6</name>
<dbReference type="Proteomes" id="UP000315525">
    <property type="component" value="Unassembled WGS sequence"/>
</dbReference>
<keyword evidence="9" id="KW-0804">Transcription</keyword>
<keyword evidence="6" id="KW-0479">Metal-binding</keyword>
<proteinExistence type="predicted"/>
<accession>A0A523USC1</accession>
<evidence type="ECO:0000256" key="4">
    <source>
        <dbReference type="ARBA" id="ARBA00022695"/>
    </source>
</evidence>
<feature type="domain" description="Toprim" evidence="11">
    <location>
        <begin position="240"/>
        <end position="317"/>
    </location>
</feature>
<dbReference type="PANTHER" id="PTHR30313:SF2">
    <property type="entry name" value="DNA PRIMASE"/>
    <property type="match status" value="1"/>
</dbReference>
<dbReference type="PANTHER" id="PTHR30313">
    <property type="entry name" value="DNA PRIMASE"/>
    <property type="match status" value="1"/>
</dbReference>
<dbReference type="Gene3D" id="3.90.980.10">
    <property type="entry name" value="DNA primase, catalytic core, N-terminal domain"/>
    <property type="match status" value="1"/>
</dbReference>
<evidence type="ECO:0000313" key="13">
    <source>
        <dbReference type="Proteomes" id="UP000315525"/>
    </source>
</evidence>
<dbReference type="InterPro" id="IPR050219">
    <property type="entry name" value="DnaG_primase"/>
</dbReference>
<dbReference type="InterPro" id="IPR002694">
    <property type="entry name" value="Znf_CHC2"/>
</dbReference>
<dbReference type="SUPFAM" id="SSF56731">
    <property type="entry name" value="DNA primase core"/>
    <property type="match status" value="1"/>
</dbReference>
<evidence type="ECO:0000256" key="1">
    <source>
        <dbReference type="ARBA" id="ARBA00022478"/>
    </source>
</evidence>
<dbReference type="InterPro" id="IPR006171">
    <property type="entry name" value="TOPRIM_dom"/>
</dbReference>
<dbReference type="Pfam" id="PF01807">
    <property type="entry name" value="Zn_ribbon_DnaG"/>
    <property type="match status" value="1"/>
</dbReference>
<protein>
    <submittedName>
        <fullName evidence="12">Toprim domain-containing protein</fullName>
    </submittedName>
</protein>
<dbReference type="PROSITE" id="PS50880">
    <property type="entry name" value="TOPRIM"/>
    <property type="match status" value="1"/>
</dbReference>
<evidence type="ECO:0000256" key="7">
    <source>
        <dbReference type="ARBA" id="ARBA00022771"/>
    </source>
</evidence>
<dbReference type="InterPro" id="IPR034154">
    <property type="entry name" value="TOPRIM_DnaG/twinkle"/>
</dbReference>
<evidence type="ECO:0000256" key="10">
    <source>
        <dbReference type="SAM" id="MobiDB-lite"/>
    </source>
</evidence>
<evidence type="ECO:0000259" key="11">
    <source>
        <dbReference type="PROSITE" id="PS50880"/>
    </source>
</evidence>
<keyword evidence="7" id="KW-0863">Zinc-finger</keyword>
<comment type="caution">
    <text evidence="12">The sequence shown here is derived from an EMBL/GenBank/DDBJ whole genome shotgun (WGS) entry which is preliminary data.</text>
</comment>
<evidence type="ECO:0000256" key="2">
    <source>
        <dbReference type="ARBA" id="ARBA00022515"/>
    </source>
</evidence>
<evidence type="ECO:0000256" key="5">
    <source>
        <dbReference type="ARBA" id="ARBA00022705"/>
    </source>
</evidence>
<keyword evidence="8" id="KW-0862">Zinc</keyword>
<gene>
    <name evidence="12" type="ORF">E3J62_07660</name>
</gene>
<dbReference type="SMART" id="SM00400">
    <property type="entry name" value="ZnF_CHCC"/>
    <property type="match status" value="1"/>
</dbReference>
<keyword evidence="1" id="KW-0240">DNA-directed RNA polymerase</keyword>
<evidence type="ECO:0000313" key="12">
    <source>
        <dbReference type="EMBL" id="TET45424.1"/>
    </source>
</evidence>